<keyword evidence="2" id="KW-1185">Reference proteome</keyword>
<proteinExistence type="predicted"/>
<name>A0AAV3YMB6_9GAST</name>
<evidence type="ECO:0000313" key="1">
    <source>
        <dbReference type="EMBL" id="GFN83253.1"/>
    </source>
</evidence>
<dbReference type="EMBL" id="BLXT01001120">
    <property type="protein sequence ID" value="GFN83253.1"/>
    <property type="molecule type" value="Genomic_DNA"/>
</dbReference>
<reference evidence="1 2" key="1">
    <citation type="journal article" date="2021" name="Elife">
        <title>Chloroplast acquisition without the gene transfer in kleptoplastic sea slugs, Plakobranchus ocellatus.</title>
        <authorList>
            <person name="Maeda T."/>
            <person name="Takahashi S."/>
            <person name="Yoshida T."/>
            <person name="Shimamura S."/>
            <person name="Takaki Y."/>
            <person name="Nagai Y."/>
            <person name="Toyoda A."/>
            <person name="Suzuki Y."/>
            <person name="Arimoto A."/>
            <person name="Ishii H."/>
            <person name="Satoh N."/>
            <person name="Nishiyama T."/>
            <person name="Hasebe M."/>
            <person name="Maruyama T."/>
            <person name="Minagawa J."/>
            <person name="Obokata J."/>
            <person name="Shigenobu S."/>
        </authorList>
    </citation>
    <scope>NUCLEOTIDE SEQUENCE [LARGE SCALE GENOMIC DNA]</scope>
</reference>
<accession>A0AAV3YMB6</accession>
<protein>
    <recommendedName>
        <fullName evidence="3">SH3 domain-containing protein</fullName>
    </recommendedName>
</protein>
<dbReference type="AlphaFoldDB" id="A0AAV3YMB6"/>
<comment type="caution">
    <text evidence="1">The sequence shown here is derived from an EMBL/GenBank/DDBJ whole genome shotgun (WGS) entry which is preliminary data.</text>
</comment>
<sequence length="115" mass="12561">MSSGLVNLSRTLIVQAYQPVDLGMSSGLVNLSRAPYDVSTLRSSLCEGGEGFYISNIELLDKKGKWLGIALRANNPIHISNNLKTIESYKGRASFGLLRNNAIINKLTAISILFF</sequence>
<gene>
    <name evidence="1" type="ORF">PoB_000975900</name>
</gene>
<organism evidence="1 2">
    <name type="scientific">Plakobranchus ocellatus</name>
    <dbReference type="NCBI Taxonomy" id="259542"/>
    <lineage>
        <taxon>Eukaryota</taxon>
        <taxon>Metazoa</taxon>
        <taxon>Spiralia</taxon>
        <taxon>Lophotrochozoa</taxon>
        <taxon>Mollusca</taxon>
        <taxon>Gastropoda</taxon>
        <taxon>Heterobranchia</taxon>
        <taxon>Euthyneura</taxon>
        <taxon>Panpulmonata</taxon>
        <taxon>Sacoglossa</taxon>
        <taxon>Placobranchoidea</taxon>
        <taxon>Plakobranchidae</taxon>
        <taxon>Plakobranchus</taxon>
    </lineage>
</organism>
<evidence type="ECO:0000313" key="2">
    <source>
        <dbReference type="Proteomes" id="UP000735302"/>
    </source>
</evidence>
<dbReference type="Proteomes" id="UP000735302">
    <property type="component" value="Unassembled WGS sequence"/>
</dbReference>
<evidence type="ECO:0008006" key="3">
    <source>
        <dbReference type="Google" id="ProtNLM"/>
    </source>
</evidence>